<dbReference type="Proteomes" id="UP001283361">
    <property type="component" value="Unassembled WGS sequence"/>
</dbReference>
<evidence type="ECO:0000313" key="2">
    <source>
        <dbReference type="Proteomes" id="UP001283361"/>
    </source>
</evidence>
<dbReference type="EMBL" id="JAWDGP010001877">
    <property type="protein sequence ID" value="KAK3787216.1"/>
    <property type="molecule type" value="Genomic_DNA"/>
</dbReference>
<evidence type="ECO:0000313" key="1">
    <source>
        <dbReference type="EMBL" id="KAK3787216.1"/>
    </source>
</evidence>
<comment type="caution">
    <text evidence="1">The sequence shown here is derived from an EMBL/GenBank/DDBJ whole genome shotgun (WGS) entry which is preliminary data.</text>
</comment>
<sequence length="114" mass="12842">MAPKALVYYRSQREFSVPVKQLGEGTHRFQAYIYPNVTGWESRVSSIPLDKTVKLCFPEVSHSCSPEMTSGYFLEQSATCNCTVTSDGYPRDHAQWFTRDVTPQLEHGTSVSST</sequence>
<protein>
    <submittedName>
        <fullName evidence="1">Uncharacterized protein</fullName>
    </submittedName>
</protein>
<name>A0AAE1DY04_9GAST</name>
<organism evidence="1 2">
    <name type="scientific">Elysia crispata</name>
    <name type="common">lettuce slug</name>
    <dbReference type="NCBI Taxonomy" id="231223"/>
    <lineage>
        <taxon>Eukaryota</taxon>
        <taxon>Metazoa</taxon>
        <taxon>Spiralia</taxon>
        <taxon>Lophotrochozoa</taxon>
        <taxon>Mollusca</taxon>
        <taxon>Gastropoda</taxon>
        <taxon>Heterobranchia</taxon>
        <taxon>Euthyneura</taxon>
        <taxon>Panpulmonata</taxon>
        <taxon>Sacoglossa</taxon>
        <taxon>Placobranchoidea</taxon>
        <taxon>Plakobranchidae</taxon>
        <taxon>Elysia</taxon>
    </lineage>
</organism>
<reference evidence="1" key="1">
    <citation type="journal article" date="2023" name="G3 (Bethesda)">
        <title>A reference genome for the long-term kleptoplast-retaining sea slug Elysia crispata morphotype clarki.</title>
        <authorList>
            <person name="Eastman K.E."/>
            <person name="Pendleton A.L."/>
            <person name="Shaikh M.A."/>
            <person name="Suttiyut T."/>
            <person name="Ogas R."/>
            <person name="Tomko P."/>
            <person name="Gavelis G."/>
            <person name="Widhalm J.R."/>
            <person name="Wisecaver J.H."/>
        </authorList>
    </citation>
    <scope>NUCLEOTIDE SEQUENCE</scope>
    <source>
        <strain evidence="1">ECLA1</strain>
    </source>
</reference>
<gene>
    <name evidence="1" type="ORF">RRG08_059034</name>
</gene>
<dbReference type="AlphaFoldDB" id="A0AAE1DY04"/>
<keyword evidence="2" id="KW-1185">Reference proteome</keyword>
<proteinExistence type="predicted"/>
<accession>A0AAE1DY04</accession>